<accession>A0A2A6CFB7</accession>
<feature type="transmembrane region" description="Helical" evidence="2">
    <location>
        <begin position="20"/>
        <end position="41"/>
    </location>
</feature>
<keyword evidence="4" id="KW-1185">Reference proteome</keyword>
<protein>
    <submittedName>
        <fullName evidence="3">Uncharacterized protein</fullName>
    </submittedName>
</protein>
<sequence>MDKTINDTKQAVADFWTPFLYSALVGFFFGLVAVAFQYFAIKKMTKSRQLHKKRVGKGKWGATTMGTTVGGETTVGATTVGGTTSGTTAS</sequence>
<accession>A0A8R1UVT6</accession>
<keyword evidence="2" id="KW-0472">Membrane</keyword>
<evidence type="ECO:0000313" key="3">
    <source>
        <dbReference type="EnsemblMetazoa" id="PPA38282.1"/>
    </source>
</evidence>
<keyword evidence="2" id="KW-0812">Transmembrane</keyword>
<evidence type="ECO:0000313" key="4">
    <source>
        <dbReference type="Proteomes" id="UP000005239"/>
    </source>
</evidence>
<evidence type="ECO:0000256" key="2">
    <source>
        <dbReference type="SAM" id="Phobius"/>
    </source>
</evidence>
<feature type="region of interest" description="Disordered" evidence="1">
    <location>
        <begin position="61"/>
        <end position="90"/>
    </location>
</feature>
<name>A0A2A6CFB7_PRIPA</name>
<dbReference type="EnsemblMetazoa" id="PPA38282.1">
    <property type="protein sequence ID" value="PPA38282.1"/>
    <property type="gene ID" value="WBGene00276651"/>
</dbReference>
<keyword evidence="2" id="KW-1133">Transmembrane helix</keyword>
<gene>
    <name evidence="3" type="primary">WBGene00276651</name>
</gene>
<reference evidence="4" key="1">
    <citation type="journal article" date="2008" name="Nat. Genet.">
        <title>The Pristionchus pacificus genome provides a unique perspective on nematode lifestyle and parasitism.</title>
        <authorList>
            <person name="Dieterich C."/>
            <person name="Clifton S.W."/>
            <person name="Schuster L.N."/>
            <person name="Chinwalla A."/>
            <person name="Delehaunty K."/>
            <person name="Dinkelacker I."/>
            <person name="Fulton L."/>
            <person name="Fulton R."/>
            <person name="Godfrey J."/>
            <person name="Minx P."/>
            <person name="Mitreva M."/>
            <person name="Roeseler W."/>
            <person name="Tian H."/>
            <person name="Witte H."/>
            <person name="Yang S.P."/>
            <person name="Wilson R.K."/>
            <person name="Sommer R.J."/>
        </authorList>
    </citation>
    <scope>NUCLEOTIDE SEQUENCE [LARGE SCALE GENOMIC DNA]</scope>
    <source>
        <strain evidence="4">PS312</strain>
    </source>
</reference>
<proteinExistence type="predicted"/>
<organism evidence="3 4">
    <name type="scientific">Pristionchus pacificus</name>
    <name type="common">Parasitic nematode worm</name>
    <dbReference type="NCBI Taxonomy" id="54126"/>
    <lineage>
        <taxon>Eukaryota</taxon>
        <taxon>Metazoa</taxon>
        <taxon>Ecdysozoa</taxon>
        <taxon>Nematoda</taxon>
        <taxon>Chromadorea</taxon>
        <taxon>Rhabditida</taxon>
        <taxon>Rhabditina</taxon>
        <taxon>Diplogasteromorpha</taxon>
        <taxon>Diplogasteroidea</taxon>
        <taxon>Neodiplogasteridae</taxon>
        <taxon>Pristionchus</taxon>
    </lineage>
</organism>
<evidence type="ECO:0000256" key="1">
    <source>
        <dbReference type="SAM" id="MobiDB-lite"/>
    </source>
</evidence>
<dbReference type="AlphaFoldDB" id="A0A2A6CFB7"/>
<reference evidence="3" key="2">
    <citation type="submission" date="2022-06" db="UniProtKB">
        <authorList>
            <consortium name="EnsemblMetazoa"/>
        </authorList>
    </citation>
    <scope>IDENTIFICATION</scope>
    <source>
        <strain evidence="3">PS312</strain>
    </source>
</reference>
<dbReference type="Proteomes" id="UP000005239">
    <property type="component" value="Unassembled WGS sequence"/>
</dbReference>